<evidence type="ECO:0000256" key="2">
    <source>
        <dbReference type="ARBA" id="ARBA00022857"/>
    </source>
</evidence>
<dbReference type="EMBL" id="BFEA01000001">
    <property type="protein sequence ID" value="GBG58633.1"/>
    <property type="molecule type" value="Genomic_DNA"/>
</dbReference>
<dbReference type="SUPFAM" id="SSF51735">
    <property type="entry name" value="NAD(P)-binding Rossmann-fold domains"/>
    <property type="match status" value="1"/>
</dbReference>
<dbReference type="PRINTS" id="PR00080">
    <property type="entry name" value="SDRFAMILY"/>
</dbReference>
<evidence type="ECO:0008006" key="8">
    <source>
        <dbReference type="Google" id="ProtNLM"/>
    </source>
</evidence>
<sequence>MGVMATAVSLDATWRQLPDTCRCGMVMTVALAALGAVWVFCLVTRVLHGIWVTFLRPGHNLVRRYGDWAIVTGATDGIGKAYVRQLARLKINVVAVSRAEEKLRDLAKEVEGSFPVEVRTVAVDFTTPDLAGSLTAVEKAVSDIEVGILVNNVGLSYPFAQYLHELNVQTAMDIIKVNVEGTTRMTHLALPGMLKRKRGAIVNIGSGAATVLPSDPLYSVYAGTKGFVDHFSRTLYAEYKHHGIDVQCQAPLYVTTKLSKIRQSSLFIPTPDTFAKFGVKWIGYEPRCTPYWVHAIMWCVISMLPEGWMDSIRLKQSLAIRKRALLKEKMKKGE</sequence>
<evidence type="ECO:0000256" key="5">
    <source>
        <dbReference type="SAM" id="Phobius"/>
    </source>
</evidence>
<dbReference type="PRINTS" id="PR00081">
    <property type="entry name" value="GDHRDH"/>
</dbReference>
<evidence type="ECO:0000313" key="7">
    <source>
        <dbReference type="Proteomes" id="UP000265515"/>
    </source>
</evidence>
<protein>
    <recommendedName>
        <fullName evidence="8">Very-long-chain 3-oxoacyl-CoA reductase</fullName>
    </recommendedName>
</protein>
<name>A0A388JLK5_CHABU</name>
<comment type="caution">
    <text evidence="6">The sequence shown here is derived from an EMBL/GenBank/DDBJ whole genome shotgun (WGS) entry which is preliminary data.</text>
</comment>
<evidence type="ECO:0000256" key="3">
    <source>
        <dbReference type="ARBA" id="ARBA00023002"/>
    </source>
</evidence>
<gene>
    <name evidence="6" type="ORF">CBR_g33</name>
</gene>
<dbReference type="PANTHER" id="PTHR43899">
    <property type="entry name" value="RH59310P"/>
    <property type="match status" value="1"/>
</dbReference>
<keyword evidence="5" id="KW-0472">Membrane</keyword>
<dbReference type="Gene3D" id="3.40.50.720">
    <property type="entry name" value="NAD(P)-binding Rossmann-like Domain"/>
    <property type="match status" value="1"/>
</dbReference>
<dbReference type="PANTHER" id="PTHR43899:SF13">
    <property type="entry name" value="RH59310P"/>
    <property type="match status" value="1"/>
</dbReference>
<dbReference type="InterPro" id="IPR002347">
    <property type="entry name" value="SDR_fam"/>
</dbReference>
<keyword evidence="5" id="KW-1133">Transmembrane helix</keyword>
<dbReference type="Pfam" id="PF00106">
    <property type="entry name" value="adh_short"/>
    <property type="match status" value="1"/>
</dbReference>
<organism evidence="6 7">
    <name type="scientific">Chara braunii</name>
    <name type="common">Braun's stonewort</name>
    <dbReference type="NCBI Taxonomy" id="69332"/>
    <lineage>
        <taxon>Eukaryota</taxon>
        <taxon>Viridiplantae</taxon>
        <taxon>Streptophyta</taxon>
        <taxon>Charophyceae</taxon>
        <taxon>Charales</taxon>
        <taxon>Characeae</taxon>
        <taxon>Chara</taxon>
    </lineage>
</organism>
<dbReference type="OMA" id="LVAPGMM"/>
<dbReference type="GO" id="GO:0016491">
    <property type="term" value="F:oxidoreductase activity"/>
    <property type="evidence" value="ECO:0007669"/>
    <property type="project" value="UniProtKB-KW"/>
</dbReference>
<keyword evidence="2" id="KW-0521">NADP</keyword>
<reference evidence="6 7" key="1">
    <citation type="journal article" date="2018" name="Cell">
        <title>The Chara Genome: Secondary Complexity and Implications for Plant Terrestrialization.</title>
        <authorList>
            <person name="Nishiyama T."/>
            <person name="Sakayama H."/>
            <person name="Vries J.D."/>
            <person name="Buschmann H."/>
            <person name="Saint-Marcoux D."/>
            <person name="Ullrich K.K."/>
            <person name="Haas F.B."/>
            <person name="Vanderstraeten L."/>
            <person name="Becker D."/>
            <person name="Lang D."/>
            <person name="Vosolsobe S."/>
            <person name="Rombauts S."/>
            <person name="Wilhelmsson P.K.I."/>
            <person name="Janitza P."/>
            <person name="Kern R."/>
            <person name="Heyl A."/>
            <person name="Rumpler F."/>
            <person name="Villalobos L.I.A.C."/>
            <person name="Clay J.M."/>
            <person name="Skokan R."/>
            <person name="Toyoda A."/>
            <person name="Suzuki Y."/>
            <person name="Kagoshima H."/>
            <person name="Schijlen E."/>
            <person name="Tajeshwar N."/>
            <person name="Catarino B."/>
            <person name="Hetherington A.J."/>
            <person name="Saltykova A."/>
            <person name="Bonnot C."/>
            <person name="Breuninger H."/>
            <person name="Symeonidi A."/>
            <person name="Radhakrishnan G.V."/>
            <person name="Van Nieuwerburgh F."/>
            <person name="Deforce D."/>
            <person name="Chang C."/>
            <person name="Karol K.G."/>
            <person name="Hedrich R."/>
            <person name="Ulvskov P."/>
            <person name="Glockner G."/>
            <person name="Delwiche C.F."/>
            <person name="Petrasek J."/>
            <person name="Van de Peer Y."/>
            <person name="Friml J."/>
            <person name="Beilby M."/>
            <person name="Dolan L."/>
            <person name="Kohara Y."/>
            <person name="Sugano S."/>
            <person name="Fujiyama A."/>
            <person name="Delaux P.-M."/>
            <person name="Quint M."/>
            <person name="TheiBen G."/>
            <person name="Hagemann M."/>
            <person name="Harholt J."/>
            <person name="Dunand C."/>
            <person name="Zachgo S."/>
            <person name="Langdale J."/>
            <person name="Maumus F."/>
            <person name="Straeten D.V.D."/>
            <person name="Gould S.B."/>
            <person name="Rensing S.A."/>
        </authorList>
    </citation>
    <scope>NUCLEOTIDE SEQUENCE [LARGE SCALE GENOMIC DNA]</scope>
    <source>
        <strain evidence="6 7">S276</strain>
    </source>
</reference>
<dbReference type="Proteomes" id="UP000265515">
    <property type="component" value="Unassembled WGS sequence"/>
</dbReference>
<keyword evidence="7" id="KW-1185">Reference proteome</keyword>
<dbReference type="Gramene" id="GBG58633">
    <property type="protein sequence ID" value="GBG58633"/>
    <property type="gene ID" value="CBR_g33"/>
</dbReference>
<dbReference type="FunFam" id="3.40.50.720:FF:000137">
    <property type="entry name" value="Hydroxysteroid (17-beta) dehydrogenase 3"/>
    <property type="match status" value="1"/>
</dbReference>
<dbReference type="AlphaFoldDB" id="A0A388JLK5"/>
<dbReference type="CDD" id="cd05356">
    <property type="entry name" value="17beta-HSD1_like_SDR_c"/>
    <property type="match status" value="1"/>
</dbReference>
<dbReference type="InterPro" id="IPR051019">
    <property type="entry name" value="VLCFA-Steroid_DH"/>
</dbReference>
<evidence type="ECO:0000313" key="6">
    <source>
        <dbReference type="EMBL" id="GBG58633.1"/>
    </source>
</evidence>
<keyword evidence="3" id="KW-0560">Oxidoreductase</keyword>
<accession>A0A388JLK5</accession>
<dbReference type="OrthoDB" id="5545019at2759"/>
<comment type="similarity">
    <text evidence="1 4">Belongs to the short-chain dehydrogenases/reductases (SDR) family.</text>
</comment>
<proteinExistence type="inferred from homology"/>
<dbReference type="STRING" id="69332.A0A388JLK5"/>
<dbReference type="PIRSF" id="PIRSF000126">
    <property type="entry name" value="11-beta-HSD1"/>
    <property type="match status" value="1"/>
</dbReference>
<keyword evidence="5" id="KW-0812">Transmembrane</keyword>
<dbReference type="InterPro" id="IPR036291">
    <property type="entry name" value="NAD(P)-bd_dom_sf"/>
</dbReference>
<evidence type="ECO:0000256" key="1">
    <source>
        <dbReference type="ARBA" id="ARBA00006484"/>
    </source>
</evidence>
<feature type="transmembrane region" description="Helical" evidence="5">
    <location>
        <begin position="24"/>
        <end position="47"/>
    </location>
</feature>
<evidence type="ECO:0000256" key="4">
    <source>
        <dbReference type="RuleBase" id="RU000363"/>
    </source>
</evidence>